<evidence type="ECO:0000259" key="3">
    <source>
        <dbReference type="PROSITE" id="PS51371"/>
    </source>
</evidence>
<dbReference type="InterPro" id="IPR046342">
    <property type="entry name" value="CBS_dom_sf"/>
</dbReference>
<dbReference type="Pfam" id="PF00571">
    <property type="entry name" value="CBS"/>
    <property type="match status" value="2"/>
</dbReference>
<feature type="domain" description="CBS" evidence="3">
    <location>
        <begin position="8"/>
        <end position="65"/>
    </location>
</feature>
<accession>A0A1Y0I894</accession>
<feature type="domain" description="CBS" evidence="3">
    <location>
        <begin position="73"/>
        <end position="128"/>
    </location>
</feature>
<evidence type="ECO:0000313" key="4">
    <source>
        <dbReference type="EMBL" id="ARU56681.1"/>
    </source>
</evidence>
<dbReference type="SUPFAM" id="SSF54631">
    <property type="entry name" value="CBS-domain pair"/>
    <property type="match status" value="1"/>
</dbReference>
<sequence>MANAIDVMNTNLVTAHPGEPVALVCRTMTECNVGAVLLVENESLVGIFTERDLLNNVIAPGLNPKSVSVGSVATANPKVVKPTQSITECVKILREQGFRHLPVVEEGKPVGIITTQDFLHFTPDENEQVGDAFKRSQQTDEEGFDPYEYLGSGGVGLPRC</sequence>
<dbReference type="Gene3D" id="3.10.580.10">
    <property type="entry name" value="CBS-domain"/>
    <property type="match status" value="1"/>
</dbReference>
<keyword evidence="1 2" id="KW-0129">CBS domain</keyword>
<dbReference type="AlphaFoldDB" id="A0A1Y0I894"/>
<name>A0A1Y0I894_9GAMM</name>
<keyword evidence="5" id="KW-1185">Reference proteome</keyword>
<dbReference type="PANTHER" id="PTHR43080">
    <property type="entry name" value="CBS DOMAIN-CONTAINING PROTEIN CBSX3, MITOCHONDRIAL"/>
    <property type="match status" value="1"/>
</dbReference>
<gene>
    <name evidence="4" type="ORF">OLMES_2631</name>
</gene>
<reference evidence="4 5" key="1">
    <citation type="submission" date="2017-05" db="EMBL/GenBank/DDBJ databases">
        <title>Genomic insights into alkan degradation activity of Oleiphilus messinensis.</title>
        <authorList>
            <person name="Kozyavkin S.A."/>
            <person name="Slesarev A.I."/>
            <person name="Golyshin P.N."/>
            <person name="Korzhenkov A."/>
            <person name="Golyshina O.N."/>
            <person name="Toshchakov S.V."/>
        </authorList>
    </citation>
    <scope>NUCLEOTIDE SEQUENCE [LARGE SCALE GENOMIC DNA]</scope>
    <source>
        <strain evidence="4 5">ME102</strain>
    </source>
</reference>
<dbReference type="InterPro" id="IPR000644">
    <property type="entry name" value="CBS_dom"/>
</dbReference>
<dbReference type="PANTHER" id="PTHR43080:SF2">
    <property type="entry name" value="CBS DOMAIN-CONTAINING PROTEIN"/>
    <property type="match status" value="1"/>
</dbReference>
<dbReference type="Proteomes" id="UP000196027">
    <property type="component" value="Chromosome"/>
</dbReference>
<dbReference type="PROSITE" id="PS51371">
    <property type="entry name" value="CBS"/>
    <property type="match status" value="2"/>
</dbReference>
<dbReference type="InterPro" id="IPR051257">
    <property type="entry name" value="Diverse_CBS-Domain"/>
</dbReference>
<dbReference type="EMBL" id="CP021425">
    <property type="protein sequence ID" value="ARU56681.1"/>
    <property type="molecule type" value="Genomic_DNA"/>
</dbReference>
<evidence type="ECO:0000256" key="1">
    <source>
        <dbReference type="ARBA" id="ARBA00023122"/>
    </source>
</evidence>
<evidence type="ECO:0000313" key="5">
    <source>
        <dbReference type="Proteomes" id="UP000196027"/>
    </source>
</evidence>
<evidence type="ECO:0000256" key="2">
    <source>
        <dbReference type="PROSITE-ProRule" id="PRU00703"/>
    </source>
</evidence>
<protein>
    <submittedName>
        <fullName evidence="4">Signal-transduction protein</fullName>
    </submittedName>
</protein>
<dbReference type="KEGG" id="ome:OLMES_2631"/>
<dbReference type="SMART" id="SM00116">
    <property type="entry name" value="CBS"/>
    <property type="match status" value="2"/>
</dbReference>
<organism evidence="4 5">
    <name type="scientific">Oleiphilus messinensis</name>
    <dbReference type="NCBI Taxonomy" id="141451"/>
    <lineage>
        <taxon>Bacteria</taxon>
        <taxon>Pseudomonadati</taxon>
        <taxon>Pseudomonadota</taxon>
        <taxon>Gammaproteobacteria</taxon>
        <taxon>Oceanospirillales</taxon>
        <taxon>Oleiphilaceae</taxon>
        <taxon>Oleiphilus</taxon>
    </lineage>
</organism>
<proteinExistence type="predicted"/>